<comment type="caution">
    <text evidence="1">The sequence shown here is derived from an EMBL/GenBank/DDBJ whole genome shotgun (WGS) entry which is preliminary data.</text>
</comment>
<dbReference type="Proteomes" id="UP001207654">
    <property type="component" value="Unassembled WGS sequence"/>
</dbReference>
<sequence length="75" mass="8467">MKHPTVAALLRGTWDYPIVVLETPSGIRRREGPARGDRFLLIEGHQRTRYLNVLAHRGVRTGPHQVFVLQSPITG</sequence>
<protein>
    <submittedName>
        <fullName evidence="1">Uncharacterized protein</fullName>
    </submittedName>
</protein>
<organism evidence="1 2">
    <name type="scientific">Archangium lansingense</name>
    <dbReference type="NCBI Taxonomy" id="2995310"/>
    <lineage>
        <taxon>Bacteria</taxon>
        <taxon>Pseudomonadati</taxon>
        <taxon>Myxococcota</taxon>
        <taxon>Myxococcia</taxon>
        <taxon>Myxococcales</taxon>
        <taxon>Cystobacterineae</taxon>
        <taxon>Archangiaceae</taxon>
        <taxon>Archangium</taxon>
    </lineage>
</organism>
<reference evidence="1 2" key="1">
    <citation type="submission" date="2022-11" db="EMBL/GenBank/DDBJ databases">
        <title>Minimal conservation of predation-associated metabolite biosynthetic gene clusters underscores biosynthetic potential of Myxococcota including descriptions for ten novel species: Archangium lansinium sp. nov., Myxococcus landrumus sp. nov., Nannocystis bai.</title>
        <authorList>
            <person name="Ahearne A."/>
            <person name="Stevens C."/>
            <person name="Phillips K."/>
        </authorList>
    </citation>
    <scope>NUCLEOTIDE SEQUENCE [LARGE SCALE GENOMIC DNA]</scope>
    <source>
        <strain evidence="1 2">MIWBW</strain>
    </source>
</reference>
<gene>
    <name evidence="1" type="ORF">OV287_55830</name>
</gene>
<dbReference type="RefSeq" id="WP_267542625.1">
    <property type="nucleotide sequence ID" value="NZ_JAPNKA010000002.1"/>
</dbReference>
<accession>A0ABT4APX3</accession>
<keyword evidence="2" id="KW-1185">Reference proteome</keyword>
<evidence type="ECO:0000313" key="2">
    <source>
        <dbReference type="Proteomes" id="UP001207654"/>
    </source>
</evidence>
<evidence type="ECO:0000313" key="1">
    <source>
        <dbReference type="EMBL" id="MCY1083745.1"/>
    </source>
</evidence>
<proteinExistence type="predicted"/>
<dbReference type="EMBL" id="JAPNKA010000002">
    <property type="protein sequence ID" value="MCY1083745.1"/>
    <property type="molecule type" value="Genomic_DNA"/>
</dbReference>
<name>A0ABT4APX3_9BACT</name>